<reference evidence="2 3" key="1">
    <citation type="journal article" date="2022" name="Allergy">
        <title>Genome assembly and annotation of Periplaneta americana reveal a comprehensive cockroach allergen profile.</title>
        <authorList>
            <person name="Wang L."/>
            <person name="Xiong Q."/>
            <person name="Saelim N."/>
            <person name="Wang L."/>
            <person name="Nong W."/>
            <person name="Wan A.T."/>
            <person name="Shi M."/>
            <person name="Liu X."/>
            <person name="Cao Q."/>
            <person name="Hui J.H.L."/>
            <person name="Sookrung N."/>
            <person name="Leung T.F."/>
            <person name="Tungtrongchitr A."/>
            <person name="Tsui S.K.W."/>
        </authorList>
    </citation>
    <scope>NUCLEOTIDE SEQUENCE [LARGE SCALE GENOMIC DNA]</scope>
    <source>
        <strain evidence="2">PWHHKU_190912</strain>
    </source>
</reference>
<dbReference type="Gene3D" id="3.30.420.10">
    <property type="entry name" value="Ribonuclease H-like superfamily/Ribonuclease H"/>
    <property type="match status" value="1"/>
</dbReference>
<dbReference type="InterPro" id="IPR036397">
    <property type="entry name" value="RNaseH_sf"/>
</dbReference>
<organism evidence="2 3">
    <name type="scientific">Periplaneta americana</name>
    <name type="common">American cockroach</name>
    <name type="synonym">Blatta americana</name>
    <dbReference type="NCBI Taxonomy" id="6978"/>
    <lineage>
        <taxon>Eukaryota</taxon>
        <taxon>Metazoa</taxon>
        <taxon>Ecdysozoa</taxon>
        <taxon>Arthropoda</taxon>
        <taxon>Hexapoda</taxon>
        <taxon>Insecta</taxon>
        <taxon>Pterygota</taxon>
        <taxon>Neoptera</taxon>
        <taxon>Polyneoptera</taxon>
        <taxon>Dictyoptera</taxon>
        <taxon>Blattodea</taxon>
        <taxon>Blattoidea</taxon>
        <taxon>Blattidae</taxon>
        <taxon>Blattinae</taxon>
        <taxon>Periplaneta</taxon>
    </lineage>
</organism>
<accession>A0ABQ8TTE3</accession>
<gene>
    <name evidence="2" type="ORF">ANN_01388</name>
</gene>
<comment type="caution">
    <text evidence="2">The sequence shown here is derived from an EMBL/GenBank/DDBJ whole genome shotgun (WGS) entry which is preliminary data.</text>
</comment>
<dbReference type="PANTHER" id="PTHR47326">
    <property type="entry name" value="TRANSPOSABLE ELEMENT TC3 TRANSPOSASE-LIKE PROTEIN"/>
    <property type="match status" value="1"/>
</dbReference>
<evidence type="ECO:0008006" key="4">
    <source>
        <dbReference type="Google" id="ProtNLM"/>
    </source>
</evidence>
<dbReference type="Proteomes" id="UP001148838">
    <property type="component" value="Unassembled WGS sequence"/>
</dbReference>
<protein>
    <recommendedName>
        <fullName evidence="4">Transposable element Tc3 transposase</fullName>
    </recommendedName>
</protein>
<feature type="region of interest" description="Disordered" evidence="1">
    <location>
        <begin position="68"/>
        <end position="90"/>
    </location>
</feature>
<sequence length="90" mass="10390">MSNERENETNSARKAENPHDNVVLRRVLDVKTAFSLINNFIFMQDGAPPHFSNHVRRYLNDTIPGRWIGRGGGEDQLHRRWPPKSPDLTP</sequence>
<evidence type="ECO:0000313" key="2">
    <source>
        <dbReference type="EMBL" id="KAJ4449981.1"/>
    </source>
</evidence>
<evidence type="ECO:0000313" key="3">
    <source>
        <dbReference type="Proteomes" id="UP001148838"/>
    </source>
</evidence>
<dbReference type="EMBL" id="JAJSOF020000003">
    <property type="protein sequence ID" value="KAJ4449981.1"/>
    <property type="molecule type" value="Genomic_DNA"/>
</dbReference>
<keyword evidence="3" id="KW-1185">Reference proteome</keyword>
<dbReference type="PANTHER" id="PTHR47326:SF1">
    <property type="entry name" value="HTH PSQ-TYPE DOMAIN-CONTAINING PROTEIN"/>
    <property type="match status" value="1"/>
</dbReference>
<name>A0ABQ8TTE3_PERAM</name>
<proteinExistence type="predicted"/>
<evidence type="ECO:0000256" key="1">
    <source>
        <dbReference type="SAM" id="MobiDB-lite"/>
    </source>
</evidence>